<dbReference type="PROSITE" id="PS51257">
    <property type="entry name" value="PROKAR_LIPOPROTEIN"/>
    <property type="match status" value="1"/>
</dbReference>
<accession>A0ABS6VW62</accession>
<dbReference type="Proteomes" id="UP001166291">
    <property type="component" value="Unassembled WGS sequence"/>
</dbReference>
<evidence type="ECO:0000313" key="2">
    <source>
        <dbReference type="EMBL" id="MBW2942575.1"/>
    </source>
</evidence>
<evidence type="ECO:0000259" key="1">
    <source>
        <dbReference type="Pfam" id="PF01471"/>
    </source>
</evidence>
<dbReference type="Pfam" id="PF01471">
    <property type="entry name" value="PG_binding_1"/>
    <property type="match status" value="1"/>
</dbReference>
<feature type="domain" description="Peptidoglycan binding-like" evidence="1">
    <location>
        <begin position="304"/>
        <end position="353"/>
    </location>
</feature>
<reference evidence="2" key="1">
    <citation type="submission" date="2021-07" db="EMBL/GenBank/DDBJ databases">
        <title>Zhongshania sp. CAU 1632 isolated from seawater.</title>
        <authorList>
            <person name="Kim W."/>
        </authorList>
    </citation>
    <scope>NUCLEOTIDE SEQUENCE</scope>
    <source>
        <strain evidence="2">CAU 1632</strain>
    </source>
</reference>
<evidence type="ECO:0000313" key="3">
    <source>
        <dbReference type="Proteomes" id="UP001166291"/>
    </source>
</evidence>
<dbReference type="InterPro" id="IPR002477">
    <property type="entry name" value="Peptidoglycan-bd-like"/>
</dbReference>
<sequence>MMRVVAVLGILGSGACSSLSPPLVGQLATEPSPKEERISSLETSLADALIEIEKMKARTPSVDGSDILPAIPPDAETGRCYAKLMAPPVYVDRIERRLVKEASERKELIPAELEWVDEKVLVSEAHVRLTVVPATYKWQEERTLVLPPRSTQVLVSPARYDVVIEEVIETPEEWVWQVGRGDIEKIDEESGEIVHQVRIPARYRQIKKQVLVEPAKYRKTTEPGVYETLRKKVVDVPEHTIEERVPAKYKTVKTQRVRQAEREVTHQVAPVYKDYAYREKVSDARLAWRMVPCEREMSKELGYKVQRALRKLDYDTGGLDGVFGKHTLAAIHDFQKKKGLATGRLSSETLSALGITDE</sequence>
<protein>
    <submittedName>
        <fullName evidence="2">Peptidoglycan-binding protein</fullName>
    </submittedName>
</protein>
<name>A0ABS6VW62_9GAMM</name>
<dbReference type="EMBL" id="JAHWDQ010000006">
    <property type="protein sequence ID" value="MBW2942575.1"/>
    <property type="molecule type" value="Genomic_DNA"/>
</dbReference>
<comment type="caution">
    <text evidence="2">The sequence shown here is derived from an EMBL/GenBank/DDBJ whole genome shotgun (WGS) entry which is preliminary data.</text>
</comment>
<proteinExistence type="predicted"/>
<keyword evidence="3" id="KW-1185">Reference proteome</keyword>
<organism evidence="2 3">
    <name type="scientific">Zhongshania aquimaris</name>
    <dbReference type="NCBI Taxonomy" id="2857107"/>
    <lineage>
        <taxon>Bacteria</taxon>
        <taxon>Pseudomonadati</taxon>
        <taxon>Pseudomonadota</taxon>
        <taxon>Gammaproteobacteria</taxon>
        <taxon>Cellvibrionales</taxon>
        <taxon>Spongiibacteraceae</taxon>
        <taxon>Zhongshania</taxon>
    </lineage>
</organism>
<gene>
    <name evidence="2" type="ORF">KXJ70_17390</name>
</gene>